<proteinExistence type="predicted"/>
<dbReference type="Proteomes" id="UP001165489">
    <property type="component" value="Unassembled WGS sequence"/>
</dbReference>
<accession>A0ABS9V0P5</accession>
<organism evidence="1 2">
    <name type="scientific">Belliella filtrata</name>
    <dbReference type="NCBI Taxonomy" id="2923435"/>
    <lineage>
        <taxon>Bacteria</taxon>
        <taxon>Pseudomonadati</taxon>
        <taxon>Bacteroidota</taxon>
        <taxon>Cytophagia</taxon>
        <taxon>Cytophagales</taxon>
        <taxon>Cyclobacteriaceae</taxon>
        <taxon>Belliella</taxon>
    </lineage>
</organism>
<comment type="caution">
    <text evidence="1">The sequence shown here is derived from an EMBL/GenBank/DDBJ whole genome shotgun (WGS) entry which is preliminary data.</text>
</comment>
<gene>
    <name evidence="1" type="ORF">MM239_11320</name>
</gene>
<name>A0ABS9V0P5_9BACT</name>
<protein>
    <submittedName>
        <fullName evidence="1">Uncharacterized protein</fullName>
    </submittedName>
</protein>
<evidence type="ECO:0000313" key="2">
    <source>
        <dbReference type="Proteomes" id="UP001165489"/>
    </source>
</evidence>
<reference evidence="1" key="1">
    <citation type="submission" date="2022-03" db="EMBL/GenBank/DDBJ databases">
        <title>De novo assembled genomes of Belliella spp. (Cyclobacteriaceae) strains.</title>
        <authorList>
            <person name="Szabo A."/>
            <person name="Korponai K."/>
            <person name="Felfoldi T."/>
        </authorList>
    </citation>
    <scope>NUCLEOTIDE SEQUENCE</scope>
    <source>
        <strain evidence="1">DSM 111904</strain>
    </source>
</reference>
<keyword evidence="2" id="KW-1185">Reference proteome</keyword>
<evidence type="ECO:0000313" key="1">
    <source>
        <dbReference type="EMBL" id="MCH7409985.1"/>
    </source>
</evidence>
<dbReference type="EMBL" id="JAKZGP010000027">
    <property type="protein sequence ID" value="MCH7409985.1"/>
    <property type="molecule type" value="Genomic_DNA"/>
</dbReference>
<sequence length="51" mass="6114">MNTFEVLETLNWRGRLKGLLKKKRRSVDWFVSEWNRHRPGSYGETPHSTVL</sequence>
<dbReference type="RefSeq" id="WP_241348355.1">
    <property type="nucleotide sequence ID" value="NZ_JAKZGP010000027.1"/>
</dbReference>